<reference evidence="2" key="1">
    <citation type="submission" date="2022-08" db="EMBL/GenBank/DDBJ databases">
        <authorList>
            <consortium name="DOE Joint Genome Institute"/>
            <person name="Min B."/>
            <person name="Riley R."/>
            <person name="Sierra-Patev S."/>
            <person name="Naranjo-Ortiz M."/>
            <person name="Looney B."/>
            <person name="Konkel Z."/>
            <person name="Slot J.C."/>
            <person name="Sakamoto Y."/>
            <person name="Steenwyk J.L."/>
            <person name="Rokas A."/>
            <person name="Carro J."/>
            <person name="Camarero S."/>
            <person name="Ferreira P."/>
            <person name="Molpeceres G."/>
            <person name="Ruiz-Duenas F.J."/>
            <person name="Serrano A."/>
            <person name="Henrissat B."/>
            <person name="Drula E."/>
            <person name="Hughes K.W."/>
            <person name="Mata J.L."/>
            <person name="Ishikawa N.K."/>
            <person name="Vargas-Isla R."/>
            <person name="Ushijima S."/>
            <person name="Smith C.A."/>
            <person name="Ahrendt S."/>
            <person name="Andreopoulos W."/>
            <person name="He G."/>
            <person name="Labutti K."/>
            <person name="Lipzen A."/>
            <person name="Ng V."/>
            <person name="Sandor L."/>
            <person name="Barry K."/>
            <person name="Martinez A.T."/>
            <person name="Xiao Y."/>
            <person name="Gibbons J.G."/>
            <person name="Terashima K."/>
            <person name="Hibbett D.S."/>
            <person name="Grigoriev I.V."/>
        </authorList>
    </citation>
    <scope>NUCLEOTIDE SEQUENCE</scope>
    <source>
        <strain evidence="2">Sp2 HRB7682 ss15</strain>
    </source>
</reference>
<protein>
    <submittedName>
        <fullName evidence="2">Uncharacterized protein</fullName>
    </submittedName>
</protein>
<dbReference type="EMBL" id="JANVFS010000001">
    <property type="protein sequence ID" value="KAJ4495953.1"/>
    <property type="molecule type" value="Genomic_DNA"/>
</dbReference>
<comment type="caution">
    <text evidence="2">The sequence shown here is derived from an EMBL/GenBank/DDBJ whole genome shotgun (WGS) entry which is preliminary data.</text>
</comment>
<name>A0A9W9E2S8_9AGAR</name>
<gene>
    <name evidence="2" type="ORF">C8J55DRAFT_495370</name>
</gene>
<reference evidence="2" key="2">
    <citation type="journal article" date="2023" name="Proc. Natl. Acad. Sci. U.S.A.">
        <title>A global phylogenomic analysis of the shiitake genus Lentinula.</title>
        <authorList>
            <person name="Sierra-Patev S."/>
            <person name="Min B."/>
            <person name="Naranjo-Ortiz M."/>
            <person name="Looney B."/>
            <person name="Konkel Z."/>
            <person name="Slot J.C."/>
            <person name="Sakamoto Y."/>
            <person name="Steenwyk J.L."/>
            <person name="Rokas A."/>
            <person name="Carro J."/>
            <person name="Camarero S."/>
            <person name="Ferreira P."/>
            <person name="Molpeceres G."/>
            <person name="Ruiz-Duenas F.J."/>
            <person name="Serrano A."/>
            <person name="Henrissat B."/>
            <person name="Drula E."/>
            <person name="Hughes K.W."/>
            <person name="Mata J.L."/>
            <person name="Ishikawa N.K."/>
            <person name="Vargas-Isla R."/>
            <person name="Ushijima S."/>
            <person name="Smith C.A."/>
            <person name="Donoghue J."/>
            <person name="Ahrendt S."/>
            <person name="Andreopoulos W."/>
            <person name="He G."/>
            <person name="LaButti K."/>
            <person name="Lipzen A."/>
            <person name="Ng V."/>
            <person name="Riley R."/>
            <person name="Sandor L."/>
            <person name="Barry K."/>
            <person name="Martinez A.T."/>
            <person name="Xiao Y."/>
            <person name="Gibbons J.G."/>
            <person name="Terashima K."/>
            <person name="Grigoriev I.V."/>
            <person name="Hibbett D."/>
        </authorList>
    </citation>
    <scope>NUCLEOTIDE SEQUENCE</scope>
    <source>
        <strain evidence="2">Sp2 HRB7682 ss15</strain>
    </source>
</reference>
<accession>A0A9W9E2S8</accession>
<evidence type="ECO:0000313" key="2">
    <source>
        <dbReference type="EMBL" id="KAJ4495953.1"/>
    </source>
</evidence>
<evidence type="ECO:0000313" key="3">
    <source>
        <dbReference type="Proteomes" id="UP001150238"/>
    </source>
</evidence>
<dbReference type="AlphaFoldDB" id="A0A9W9E2S8"/>
<proteinExistence type="predicted"/>
<organism evidence="2 3">
    <name type="scientific">Lentinula lateritia</name>
    <dbReference type="NCBI Taxonomy" id="40482"/>
    <lineage>
        <taxon>Eukaryota</taxon>
        <taxon>Fungi</taxon>
        <taxon>Dikarya</taxon>
        <taxon>Basidiomycota</taxon>
        <taxon>Agaricomycotina</taxon>
        <taxon>Agaricomycetes</taxon>
        <taxon>Agaricomycetidae</taxon>
        <taxon>Agaricales</taxon>
        <taxon>Marasmiineae</taxon>
        <taxon>Omphalotaceae</taxon>
        <taxon>Lentinula</taxon>
    </lineage>
</organism>
<feature type="compositionally biased region" description="Polar residues" evidence="1">
    <location>
        <begin position="7"/>
        <end position="19"/>
    </location>
</feature>
<dbReference type="Proteomes" id="UP001150238">
    <property type="component" value="Unassembled WGS sequence"/>
</dbReference>
<feature type="region of interest" description="Disordered" evidence="1">
    <location>
        <begin position="1"/>
        <end position="25"/>
    </location>
</feature>
<sequence>MLAEMEVSTNRTSASDTPSRSPPPLWLIEHNSRRWRSRNKVLPLLQKLCQYAERASSGRGFLQKGSLDSRN</sequence>
<evidence type="ECO:0000256" key="1">
    <source>
        <dbReference type="SAM" id="MobiDB-lite"/>
    </source>
</evidence>